<dbReference type="SMART" id="SM00858">
    <property type="entry name" value="SAF"/>
    <property type="match status" value="1"/>
</dbReference>
<dbReference type="AlphaFoldDB" id="A0A4Q2S743"/>
<organism evidence="4 5">
    <name type="scientific">Ciceribacter ferrooxidans</name>
    <dbReference type="NCBI Taxonomy" id="2509717"/>
    <lineage>
        <taxon>Bacteria</taxon>
        <taxon>Pseudomonadati</taxon>
        <taxon>Pseudomonadota</taxon>
        <taxon>Alphaproteobacteria</taxon>
        <taxon>Hyphomicrobiales</taxon>
        <taxon>Rhizobiaceae</taxon>
        <taxon>Ciceribacter</taxon>
    </lineage>
</organism>
<dbReference type="Pfam" id="PF04295">
    <property type="entry name" value="GD_AH_second"/>
    <property type="match status" value="1"/>
</dbReference>
<evidence type="ECO:0000256" key="1">
    <source>
        <dbReference type="ARBA" id="ARBA00010986"/>
    </source>
</evidence>
<keyword evidence="2" id="KW-0456">Lyase</keyword>
<dbReference type="Gene3D" id="2.30.130.110">
    <property type="match status" value="1"/>
</dbReference>
<dbReference type="PANTHER" id="PTHR30536">
    <property type="entry name" value="ALTRONATE/GALACTARATE DEHYDRATASE"/>
    <property type="match status" value="1"/>
</dbReference>
<dbReference type="GO" id="GO:0016829">
    <property type="term" value="F:lyase activity"/>
    <property type="evidence" value="ECO:0007669"/>
    <property type="project" value="UniProtKB-KW"/>
</dbReference>
<accession>A0A4Q2S743</accession>
<evidence type="ECO:0000313" key="5">
    <source>
        <dbReference type="Proteomes" id="UP000291088"/>
    </source>
</evidence>
<dbReference type="InterPro" id="IPR007392">
    <property type="entry name" value="GD_AH_second"/>
</dbReference>
<dbReference type="EMBL" id="SDVB01000380">
    <property type="protein sequence ID" value="RYB97908.1"/>
    <property type="molecule type" value="Genomic_DNA"/>
</dbReference>
<dbReference type="InterPro" id="IPR013974">
    <property type="entry name" value="SAF"/>
</dbReference>
<dbReference type="Pfam" id="PF08666">
    <property type="entry name" value="SAF"/>
    <property type="match status" value="1"/>
</dbReference>
<dbReference type="OrthoDB" id="9804574at2"/>
<keyword evidence="5" id="KW-1185">Reference proteome</keyword>
<evidence type="ECO:0000259" key="3">
    <source>
        <dbReference type="SMART" id="SM00858"/>
    </source>
</evidence>
<dbReference type="PANTHER" id="PTHR30536:SF5">
    <property type="entry name" value="ALTRONATE DEHYDRATASE"/>
    <property type="match status" value="1"/>
</dbReference>
<evidence type="ECO:0000256" key="2">
    <source>
        <dbReference type="ARBA" id="ARBA00023239"/>
    </source>
</evidence>
<dbReference type="InterPro" id="IPR048332">
    <property type="entry name" value="GD_AH_C"/>
</dbReference>
<feature type="domain" description="SAF" evidence="3">
    <location>
        <begin position="14"/>
        <end position="83"/>
    </location>
</feature>
<comment type="similarity">
    <text evidence="1">Belongs to the UxaA family.</text>
</comment>
<dbReference type="InterPro" id="IPR052172">
    <property type="entry name" value="UxaA_altronate/galactarate_dh"/>
</dbReference>
<gene>
    <name evidence="4" type="ORF">EUU22_22705</name>
</gene>
<sequence length="510" mass="54262">MTESTGTLLLHVDDNVAILTDPAAAGSRPLGFGEPLKTPVARGHKIARVAIPEGQHIYKFGQIIGFASQPIAAGEHVHTHNCAFGEHDRDYRIGADLEKAKAAIPVIDPAHFMGYRRANGQAGTRNFIAICATVNCSATVIRRAADEVNRSGILDRYPNVDGVAAFAHGTGCAISVTGPGFDNLQRVLWGYATHPNVAAAVFVGLGCETMQIARMRALYGDHDDSRFFSLTIQETGGTAQTIRRIVDHIHEILPIVNETKREPIPASELKLALQCGGSDGFSGITANPALGVASDLLVGLGGTVVLSETPEIYGAEQLLLRRAASKEVADKLIERITWWENYCRINDGSMDNNPSPGNKLGGLTTILEKSLGAAAKAGSTPMTDVLLYGEKITGPGFVFMDTPGYDPVSATGQIAGGAQLVCFTTGRGSAFGSKPAPTIKLSTSSRLYNEMHDDMDINCGDIITERVSLEAKGREILDHVLATASGRKTKSEELGLGDNEFVPWQVGAIM</sequence>
<proteinExistence type="inferred from homology"/>
<evidence type="ECO:0000313" key="4">
    <source>
        <dbReference type="EMBL" id="RYB97908.1"/>
    </source>
</evidence>
<dbReference type="InterPro" id="IPR044144">
    <property type="entry name" value="SAF_UxaA/GarD"/>
</dbReference>
<name>A0A4Q2S743_9HYPH</name>
<protein>
    <submittedName>
        <fullName evidence="4">Altronate dehydratase</fullName>
    </submittedName>
</protein>
<dbReference type="CDD" id="cd11613">
    <property type="entry name" value="SAF_AH_GD"/>
    <property type="match status" value="1"/>
</dbReference>
<dbReference type="Pfam" id="PF20629">
    <property type="entry name" value="GD_AH_C"/>
    <property type="match status" value="1"/>
</dbReference>
<comment type="caution">
    <text evidence="4">The sequence shown here is derived from an EMBL/GenBank/DDBJ whole genome shotgun (WGS) entry which is preliminary data.</text>
</comment>
<dbReference type="GO" id="GO:0019698">
    <property type="term" value="P:D-galacturonate catabolic process"/>
    <property type="evidence" value="ECO:0007669"/>
    <property type="project" value="TreeGrafter"/>
</dbReference>
<reference evidence="4 5" key="1">
    <citation type="submission" date="2019-01" db="EMBL/GenBank/DDBJ databases">
        <authorList>
            <person name="Deng T."/>
        </authorList>
    </citation>
    <scope>NUCLEOTIDE SEQUENCE [LARGE SCALE GENOMIC DNA]</scope>
    <source>
        <strain evidence="4 5">F8825</strain>
    </source>
</reference>
<dbReference type="Proteomes" id="UP000291088">
    <property type="component" value="Unassembled WGS sequence"/>
</dbReference>
<dbReference type="RefSeq" id="WP_129334246.1">
    <property type="nucleotide sequence ID" value="NZ_SDVB01000380.1"/>
</dbReference>